<dbReference type="AlphaFoldDB" id="A0A8J3ZD08"/>
<dbReference type="Gene3D" id="3.60.10.10">
    <property type="entry name" value="Endonuclease/exonuclease/phosphatase"/>
    <property type="match status" value="1"/>
</dbReference>
<comment type="caution">
    <text evidence="3">The sequence shown here is derived from an EMBL/GenBank/DDBJ whole genome shotgun (WGS) entry which is preliminary data.</text>
</comment>
<dbReference type="EMBL" id="BOPG01000045">
    <property type="protein sequence ID" value="GIJ59376.1"/>
    <property type="molecule type" value="Genomic_DNA"/>
</dbReference>
<reference evidence="3" key="1">
    <citation type="submission" date="2021-01" db="EMBL/GenBank/DDBJ databases">
        <title>Whole genome shotgun sequence of Virgisporangium aurantiacum NBRC 16421.</title>
        <authorList>
            <person name="Komaki H."/>
            <person name="Tamura T."/>
        </authorList>
    </citation>
    <scope>NUCLEOTIDE SEQUENCE</scope>
    <source>
        <strain evidence="3">NBRC 16421</strain>
    </source>
</reference>
<accession>A0A8J3ZD08</accession>
<dbReference type="InterPro" id="IPR005135">
    <property type="entry name" value="Endo/exonuclease/phosphatase"/>
</dbReference>
<gene>
    <name evidence="3" type="ORF">Vau01_068920</name>
</gene>
<name>A0A8J3ZD08_9ACTN</name>
<evidence type="ECO:0000256" key="1">
    <source>
        <dbReference type="SAM" id="SignalP"/>
    </source>
</evidence>
<sequence length="302" mass="32549">MRIRIVLVAVLALFAGVLPAAPVAAASAAAENVTTTVWQWNVSGWVIHRNSTTDGLIPALTASIRNRNATFVALNEICWDQYKAVQADLAASGWPDTSNFSRFEAQLDTVCNGDPFGLAIFSKAPLGTADRFTLTAEPRDNGELRKLLCAPVTGKRLRLCTTHLTPYGMVNTQLNEVRARVEAFEDAGDTVILTGDFNTEPSYDRLNSWYAASANTTINPGNWGRHRELDDTDPVCLGYGEGTTNRTDNGACGLGSKIDLIFVPENRIVGSYFGDSLTISTACGKPCSDHRIVYGTVTLAVG</sequence>
<dbReference type="RefSeq" id="WP_239152070.1">
    <property type="nucleotide sequence ID" value="NZ_BOPG01000045.1"/>
</dbReference>
<dbReference type="InterPro" id="IPR036691">
    <property type="entry name" value="Endo/exonu/phosph_ase_sf"/>
</dbReference>
<dbReference type="GO" id="GO:0003824">
    <property type="term" value="F:catalytic activity"/>
    <property type="evidence" value="ECO:0007669"/>
    <property type="project" value="InterPro"/>
</dbReference>
<dbReference type="SUPFAM" id="SSF56219">
    <property type="entry name" value="DNase I-like"/>
    <property type="match status" value="1"/>
</dbReference>
<dbReference type="Pfam" id="PF03372">
    <property type="entry name" value="Exo_endo_phos"/>
    <property type="match status" value="1"/>
</dbReference>
<feature type="domain" description="Endonuclease/exonuclease/phosphatase" evidence="2">
    <location>
        <begin position="60"/>
        <end position="290"/>
    </location>
</feature>
<evidence type="ECO:0000259" key="2">
    <source>
        <dbReference type="Pfam" id="PF03372"/>
    </source>
</evidence>
<proteinExistence type="predicted"/>
<feature type="chain" id="PRO_5039124091" description="Endonuclease/exonuclease/phosphatase domain-containing protein" evidence="1">
    <location>
        <begin position="21"/>
        <end position="302"/>
    </location>
</feature>
<feature type="signal peptide" evidence="1">
    <location>
        <begin position="1"/>
        <end position="20"/>
    </location>
</feature>
<evidence type="ECO:0000313" key="4">
    <source>
        <dbReference type="Proteomes" id="UP000612585"/>
    </source>
</evidence>
<organism evidence="3 4">
    <name type="scientific">Virgisporangium aurantiacum</name>
    <dbReference type="NCBI Taxonomy" id="175570"/>
    <lineage>
        <taxon>Bacteria</taxon>
        <taxon>Bacillati</taxon>
        <taxon>Actinomycetota</taxon>
        <taxon>Actinomycetes</taxon>
        <taxon>Micromonosporales</taxon>
        <taxon>Micromonosporaceae</taxon>
        <taxon>Virgisporangium</taxon>
    </lineage>
</organism>
<protein>
    <recommendedName>
        <fullName evidence="2">Endonuclease/exonuclease/phosphatase domain-containing protein</fullName>
    </recommendedName>
</protein>
<keyword evidence="4" id="KW-1185">Reference proteome</keyword>
<evidence type="ECO:0000313" key="3">
    <source>
        <dbReference type="EMBL" id="GIJ59376.1"/>
    </source>
</evidence>
<keyword evidence="1" id="KW-0732">Signal</keyword>
<dbReference type="Proteomes" id="UP000612585">
    <property type="component" value="Unassembled WGS sequence"/>
</dbReference>